<evidence type="ECO:0000256" key="3">
    <source>
        <dbReference type="ARBA" id="ARBA00023130"/>
    </source>
</evidence>
<dbReference type="HOGENOM" id="CLU_077975_8_1_1"/>
<reference evidence="8 9" key="1">
    <citation type="submission" date="2012-10" db="EMBL/GenBank/DDBJ databases">
        <authorList>
            <consortium name="Gibbon Genome Sequencing Consortium"/>
        </authorList>
    </citation>
    <scope>NUCLEOTIDE SEQUENCE [LARGE SCALE GENOMIC DNA]</scope>
</reference>
<keyword evidence="4" id="KW-0675">Receptor</keyword>
<keyword evidence="5" id="KW-0393">Immunoglobulin domain</keyword>
<sequence length="108" mass="12353">MLCDKVTQSSPDQTVASGSEVVLLCTYDTVYSNPDLFWFRIRPDYSFQFVFYGDDSRSQAADFTQGRFSVKHILTQKAFHLVISPVRIEDSATYYCALSTMMQVPRKS</sequence>
<evidence type="ECO:0000313" key="8">
    <source>
        <dbReference type="Ensembl" id="ENSNLEP00000017838.3"/>
    </source>
</evidence>
<dbReference type="Pfam" id="PF07686">
    <property type="entry name" value="V-set"/>
    <property type="match status" value="1"/>
</dbReference>
<evidence type="ECO:0000256" key="5">
    <source>
        <dbReference type="ARBA" id="ARBA00023319"/>
    </source>
</evidence>
<evidence type="ECO:0000313" key="9">
    <source>
        <dbReference type="Proteomes" id="UP000001073"/>
    </source>
</evidence>
<gene>
    <name evidence="8" type="primary">TRDV3</name>
</gene>
<keyword evidence="3" id="KW-1064">Adaptive immunity</keyword>
<dbReference type="FunFam" id="2.60.40.10:FF:002749">
    <property type="entry name" value="T cell receptor delta variable 3"/>
    <property type="match status" value="1"/>
</dbReference>
<dbReference type="GeneTree" id="ENSGT00730000111639"/>
<evidence type="ECO:0000259" key="7">
    <source>
        <dbReference type="PROSITE" id="PS50835"/>
    </source>
</evidence>
<accession>G1RX61</accession>
<evidence type="ECO:0000256" key="4">
    <source>
        <dbReference type="ARBA" id="ARBA00023170"/>
    </source>
</evidence>
<feature type="domain" description="Ig-like" evidence="7">
    <location>
        <begin position="4"/>
        <end position="108"/>
    </location>
</feature>
<dbReference type="Ensembl" id="ENSNLET00000018728.3">
    <property type="protein sequence ID" value="ENSNLEP00000017838.3"/>
    <property type="gene ID" value="ENSNLEG00000014664.3"/>
</dbReference>
<dbReference type="SUPFAM" id="SSF48726">
    <property type="entry name" value="Immunoglobulin"/>
    <property type="match status" value="1"/>
</dbReference>
<keyword evidence="1" id="KW-0732">Signal</keyword>
<name>G1RX61_NOMLE</name>
<dbReference type="GO" id="GO:0042101">
    <property type="term" value="C:T cell receptor complex"/>
    <property type="evidence" value="ECO:0007669"/>
    <property type="project" value="UniProtKB-KW"/>
</dbReference>
<reference evidence="8" key="3">
    <citation type="submission" date="2025-09" db="UniProtKB">
        <authorList>
            <consortium name="Ensembl"/>
        </authorList>
    </citation>
    <scope>IDENTIFICATION</scope>
</reference>
<evidence type="ECO:0000256" key="2">
    <source>
        <dbReference type="ARBA" id="ARBA00022859"/>
    </source>
</evidence>
<dbReference type="InterPro" id="IPR036179">
    <property type="entry name" value="Ig-like_dom_sf"/>
</dbReference>
<dbReference type="GO" id="GO:0002250">
    <property type="term" value="P:adaptive immune response"/>
    <property type="evidence" value="ECO:0007669"/>
    <property type="project" value="UniProtKB-KW"/>
</dbReference>
<reference evidence="8" key="2">
    <citation type="submission" date="2025-08" db="UniProtKB">
        <authorList>
            <consortium name="Ensembl"/>
        </authorList>
    </citation>
    <scope>IDENTIFICATION</scope>
</reference>
<dbReference type="OMA" id="YCAMSTM"/>
<dbReference type="SMART" id="SM00409">
    <property type="entry name" value="IG"/>
    <property type="match status" value="1"/>
</dbReference>
<keyword evidence="6" id="KW-1279">T cell receptor</keyword>
<organism evidence="8 9">
    <name type="scientific">Nomascus leucogenys</name>
    <name type="common">Northern white-cheeked gibbon</name>
    <name type="synonym">Hylobates leucogenys</name>
    <dbReference type="NCBI Taxonomy" id="61853"/>
    <lineage>
        <taxon>Eukaryota</taxon>
        <taxon>Metazoa</taxon>
        <taxon>Chordata</taxon>
        <taxon>Craniata</taxon>
        <taxon>Vertebrata</taxon>
        <taxon>Euteleostomi</taxon>
        <taxon>Mammalia</taxon>
        <taxon>Eutheria</taxon>
        <taxon>Euarchontoglires</taxon>
        <taxon>Primates</taxon>
        <taxon>Haplorrhini</taxon>
        <taxon>Catarrhini</taxon>
        <taxon>Hylobatidae</taxon>
        <taxon>Nomascus</taxon>
    </lineage>
</organism>
<dbReference type="PROSITE" id="PS50835">
    <property type="entry name" value="IG_LIKE"/>
    <property type="match status" value="1"/>
</dbReference>
<dbReference type="InterPro" id="IPR013106">
    <property type="entry name" value="Ig_V-set"/>
</dbReference>
<dbReference type="Gene3D" id="2.60.40.10">
    <property type="entry name" value="Immunoglobulins"/>
    <property type="match status" value="1"/>
</dbReference>
<dbReference type="InParanoid" id="G1RX61"/>
<dbReference type="PANTHER" id="PTHR19367">
    <property type="entry name" value="T-CELL RECEPTOR ALPHA CHAIN V REGION"/>
    <property type="match status" value="1"/>
</dbReference>
<dbReference type="SMART" id="SM00406">
    <property type="entry name" value="IGv"/>
    <property type="match status" value="1"/>
</dbReference>
<dbReference type="FunCoup" id="G1RX61">
    <property type="interactions" value="208"/>
</dbReference>
<dbReference type="InterPro" id="IPR013783">
    <property type="entry name" value="Ig-like_fold"/>
</dbReference>
<protein>
    <submittedName>
        <fullName evidence="8">T cell receptor delta variable 3</fullName>
    </submittedName>
</protein>
<dbReference type="PANTHER" id="PTHR19367:SF39">
    <property type="entry name" value="IG-LIKE DOMAIN-CONTAINING PROTEIN"/>
    <property type="match status" value="1"/>
</dbReference>
<dbReference type="EMBL" id="ADFV01192057">
    <property type="status" value="NOT_ANNOTATED_CDS"/>
    <property type="molecule type" value="Genomic_DNA"/>
</dbReference>
<dbReference type="AlphaFoldDB" id="G1RX61"/>
<keyword evidence="2" id="KW-0391">Immunity</keyword>
<dbReference type="InterPro" id="IPR007110">
    <property type="entry name" value="Ig-like_dom"/>
</dbReference>
<evidence type="ECO:0000256" key="6">
    <source>
        <dbReference type="ARBA" id="ARBA00043266"/>
    </source>
</evidence>
<dbReference type="eggNOG" id="ENOG502SSK2">
    <property type="taxonomic scope" value="Eukaryota"/>
</dbReference>
<keyword evidence="9" id="KW-1185">Reference proteome</keyword>
<dbReference type="Proteomes" id="UP000001073">
    <property type="component" value="Chromosome 22a"/>
</dbReference>
<evidence type="ECO:0000256" key="1">
    <source>
        <dbReference type="ARBA" id="ARBA00022729"/>
    </source>
</evidence>
<dbReference type="InterPro" id="IPR003599">
    <property type="entry name" value="Ig_sub"/>
</dbReference>
<proteinExistence type="predicted"/>
<dbReference type="InterPro" id="IPR051287">
    <property type="entry name" value="TCR_variable_region"/>
</dbReference>